<evidence type="ECO:0000313" key="3">
    <source>
        <dbReference type="EMBL" id="SHL39044.1"/>
    </source>
</evidence>
<protein>
    <submittedName>
        <fullName evidence="3">Transcriptional regulator, TetR family</fullName>
    </submittedName>
</protein>
<reference evidence="3 4" key="1">
    <citation type="submission" date="2016-11" db="EMBL/GenBank/DDBJ databases">
        <authorList>
            <person name="Jaros S."/>
            <person name="Januszkiewicz K."/>
            <person name="Wedrychowicz H."/>
        </authorList>
    </citation>
    <scope>NUCLEOTIDE SEQUENCE [LARGE SCALE GENOMIC DNA]</scope>
    <source>
        <strain evidence="3 4">DSM 15929</strain>
    </source>
</reference>
<dbReference type="Gene3D" id="1.10.357.10">
    <property type="entry name" value="Tetracycline Repressor, domain 2"/>
    <property type="match status" value="1"/>
</dbReference>
<evidence type="ECO:0000259" key="2">
    <source>
        <dbReference type="Pfam" id="PF00440"/>
    </source>
</evidence>
<dbReference type="Pfam" id="PF00440">
    <property type="entry name" value="TetR_N"/>
    <property type="match status" value="1"/>
</dbReference>
<dbReference type="InterPro" id="IPR001647">
    <property type="entry name" value="HTH_TetR"/>
</dbReference>
<dbReference type="InterPro" id="IPR050624">
    <property type="entry name" value="HTH-type_Tx_Regulator"/>
</dbReference>
<accession>A0A1M7A8D4</accession>
<dbReference type="PANTHER" id="PTHR43479">
    <property type="entry name" value="ACREF/ENVCD OPERON REPRESSOR-RELATED"/>
    <property type="match status" value="1"/>
</dbReference>
<organism evidence="3 4">
    <name type="scientific">Anaerocolumna jejuensis DSM 15929</name>
    <dbReference type="NCBI Taxonomy" id="1121322"/>
    <lineage>
        <taxon>Bacteria</taxon>
        <taxon>Bacillati</taxon>
        <taxon>Bacillota</taxon>
        <taxon>Clostridia</taxon>
        <taxon>Lachnospirales</taxon>
        <taxon>Lachnospiraceae</taxon>
        <taxon>Anaerocolumna</taxon>
    </lineage>
</organism>
<dbReference type="InterPro" id="IPR009057">
    <property type="entry name" value="Homeodomain-like_sf"/>
</dbReference>
<keyword evidence="1" id="KW-0238">DNA-binding</keyword>
<name>A0A1M7A8D4_9FIRM</name>
<feature type="domain" description="HTH tetR-type" evidence="2">
    <location>
        <begin position="14"/>
        <end position="57"/>
    </location>
</feature>
<dbReference type="GO" id="GO:0003677">
    <property type="term" value="F:DNA binding"/>
    <property type="evidence" value="ECO:0007669"/>
    <property type="project" value="UniProtKB-KW"/>
</dbReference>
<dbReference type="SUPFAM" id="SSF46689">
    <property type="entry name" value="Homeodomain-like"/>
    <property type="match status" value="1"/>
</dbReference>
<keyword evidence="4" id="KW-1185">Reference proteome</keyword>
<dbReference type="STRING" id="1121322.SAMN02745136_04792"/>
<dbReference type="RefSeq" id="WP_073279629.1">
    <property type="nucleotide sequence ID" value="NZ_FRAC01000031.1"/>
</dbReference>
<dbReference type="AlphaFoldDB" id="A0A1M7A8D4"/>
<evidence type="ECO:0000256" key="1">
    <source>
        <dbReference type="ARBA" id="ARBA00023125"/>
    </source>
</evidence>
<proteinExistence type="predicted"/>
<gene>
    <name evidence="3" type="ORF">SAMN02745136_04792</name>
</gene>
<dbReference type="Proteomes" id="UP000184386">
    <property type="component" value="Unassembled WGS sequence"/>
</dbReference>
<evidence type="ECO:0000313" key="4">
    <source>
        <dbReference type="Proteomes" id="UP000184386"/>
    </source>
</evidence>
<dbReference type="PANTHER" id="PTHR43479:SF11">
    <property type="entry name" value="ACREF_ENVCD OPERON REPRESSOR-RELATED"/>
    <property type="match status" value="1"/>
</dbReference>
<dbReference type="OrthoDB" id="2001996at2"/>
<sequence length="193" mass="22548">MPLIVDKDEVQLNIIHAFQECIKEKPLAAISMRDVAAQAHMSHQKLLYYFKDKNDLVYSYVRYSKDFFSSKCMEWFEENGQKKNETNKAYINRFLKYVAEGKEDEHRPNATVQIYILAQYDKEIADMVQNMFAAWKETMKQCLVRIYGKEVGEREAEAMMILISGTFLCNYNKVLTGSINSDVLDCIIHLNDE</sequence>
<dbReference type="EMBL" id="FRAC01000031">
    <property type="protein sequence ID" value="SHL39044.1"/>
    <property type="molecule type" value="Genomic_DNA"/>
</dbReference>